<organism evidence="2 3">
    <name type="scientific">Lacrimispora amygdalina</name>
    <dbReference type="NCBI Taxonomy" id="253257"/>
    <lineage>
        <taxon>Bacteria</taxon>
        <taxon>Bacillati</taxon>
        <taxon>Bacillota</taxon>
        <taxon>Clostridia</taxon>
        <taxon>Lachnospirales</taxon>
        <taxon>Lachnospiraceae</taxon>
        <taxon>Lacrimispora</taxon>
    </lineage>
</organism>
<dbReference type="SUPFAM" id="SSF55729">
    <property type="entry name" value="Acyl-CoA N-acyltransferases (Nat)"/>
    <property type="match status" value="1"/>
</dbReference>
<accession>A0A3E2N553</accession>
<gene>
    <name evidence="2" type="ORF">DS742_25415</name>
</gene>
<dbReference type="InterPro" id="IPR016181">
    <property type="entry name" value="Acyl_CoA_acyltransferase"/>
</dbReference>
<dbReference type="OrthoDB" id="2041496at2"/>
<dbReference type="Pfam" id="PF00583">
    <property type="entry name" value="Acetyltransf_1"/>
    <property type="match status" value="1"/>
</dbReference>
<sequence>MITGKIQCFEGQYDKELFYSKMGRFFAEEQYLRRMPYLRNESDRIWFVIERDGKVIAFSSLRIMDEYVLFTTEYVEEGHRRQGLFKALTDIRFKYCSGLDMPIRTATNVDFIRDYYIRRGFDVYRATKHYWFLCSEGQEVASGIGKYEKVQNM</sequence>
<dbReference type="RefSeq" id="WP_117419730.1">
    <property type="nucleotide sequence ID" value="NZ_QOHO01000105.1"/>
</dbReference>
<evidence type="ECO:0000313" key="2">
    <source>
        <dbReference type="EMBL" id="RFZ76115.1"/>
    </source>
</evidence>
<comment type="caution">
    <text evidence="2">The sequence shown here is derived from an EMBL/GenBank/DDBJ whole genome shotgun (WGS) entry which is preliminary data.</text>
</comment>
<dbReference type="Proteomes" id="UP000260680">
    <property type="component" value="Unassembled WGS sequence"/>
</dbReference>
<dbReference type="Gene3D" id="3.40.630.30">
    <property type="match status" value="1"/>
</dbReference>
<evidence type="ECO:0000259" key="1">
    <source>
        <dbReference type="PROSITE" id="PS51186"/>
    </source>
</evidence>
<dbReference type="EMBL" id="QOHO01000105">
    <property type="protein sequence ID" value="RFZ76115.1"/>
    <property type="molecule type" value="Genomic_DNA"/>
</dbReference>
<feature type="domain" description="N-acetyltransferase" evidence="1">
    <location>
        <begin position="4"/>
        <end position="153"/>
    </location>
</feature>
<dbReference type="AlphaFoldDB" id="A0A3E2N553"/>
<dbReference type="GO" id="GO:0016747">
    <property type="term" value="F:acyltransferase activity, transferring groups other than amino-acyl groups"/>
    <property type="evidence" value="ECO:0007669"/>
    <property type="project" value="InterPro"/>
</dbReference>
<protein>
    <recommendedName>
        <fullName evidence="1">N-acetyltransferase domain-containing protein</fullName>
    </recommendedName>
</protein>
<name>A0A3E2N553_9FIRM</name>
<proteinExistence type="predicted"/>
<evidence type="ECO:0000313" key="3">
    <source>
        <dbReference type="Proteomes" id="UP000260680"/>
    </source>
</evidence>
<dbReference type="InterPro" id="IPR000182">
    <property type="entry name" value="GNAT_dom"/>
</dbReference>
<reference evidence="2 3" key="1">
    <citation type="submission" date="2018-07" db="EMBL/GenBank/DDBJ databases">
        <title>New species, Clostridium PI-S10-A1B.</title>
        <authorList>
            <person name="Krishna G."/>
            <person name="Summeta K."/>
            <person name="Shikha S."/>
            <person name="Prabhu P.B."/>
            <person name="Suresh K."/>
        </authorList>
    </citation>
    <scope>NUCLEOTIDE SEQUENCE [LARGE SCALE GENOMIC DNA]</scope>
    <source>
        <strain evidence="2 3">PI-S10-A1B</strain>
    </source>
</reference>
<dbReference type="PROSITE" id="PS51186">
    <property type="entry name" value="GNAT"/>
    <property type="match status" value="1"/>
</dbReference>